<keyword evidence="1" id="KW-1133">Transmembrane helix</keyword>
<protein>
    <recommendedName>
        <fullName evidence="2">LiaI-LiaF-like transmembrane region domain-containing protein</fullName>
    </recommendedName>
</protein>
<evidence type="ECO:0000259" key="2">
    <source>
        <dbReference type="Pfam" id="PF18917"/>
    </source>
</evidence>
<keyword evidence="4" id="KW-1185">Reference proteome</keyword>
<feature type="transmembrane region" description="Helical" evidence="1">
    <location>
        <begin position="6"/>
        <end position="23"/>
    </location>
</feature>
<dbReference type="InterPro" id="IPR043726">
    <property type="entry name" value="LiaI-LiaF-like_TM1"/>
</dbReference>
<reference evidence="3" key="1">
    <citation type="submission" date="2020-06" db="EMBL/GenBank/DDBJ databases">
        <authorList>
            <person name="Dong N."/>
        </authorList>
    </citation>
    <scope>NUCLEOTIDE SEQUENCE</scope>
    <source>
        <strain evidence="3">R1692</strain>
    </source>
</reference>
<feature type="transmembrane region" description="Helical" evidence="1">
    <location>
        <begin position="55"/>
        <end position="73"/>
    </location>
</feature>
<sequence>MNNKVATGIWLVFIGLVFLLDNFRVIDFHFLQVLRFWPLLLVSIGLNLLLQNRPYSTYLTAGINILLCVFVFFKGIYPDKNANTNFESMIGNSVIIENTDDKDKSYSKTVRADYSSEVQEAKLTINGGAAKYRFVTKADSSNLFSGSTNASNIKLNLDKSGTTKTKLELNSSIKGNGKSNNLVELSLNEAPIWNFEFNIGAAAVEGDFKKLKIKRLELNSGASKMTLSLPTPTLGTTELEINTAASQVHLQIPKGVPCMVEYDSIISNNKLEDIEHKDGDVRKSTGYDQAANRYHIVISGAANSLTVVRY</sequence>
<dbReference type="Proteomes" id="UP001170954">
    <property type="component" value="Unassembled WGS sequence"/>
</dbReference>
<organism evidence="3 4">
    <name type="scientific">Sphingobacterium hotanense</name>
    <dbReference type="NCBI Taxonomy" id="649196"/>
    <lineage>
        <taxon>Bacteria</taxon>
        <taxon>Pseudomonadati</taxon>
        <taxon>Bacteroidota</taxon>
        <taxon>Sphingobacteriia</taxon>
        <taxon>Sphingobacteriales</taxon>
        <taxon>Sphingobacteriaceae</taxon>
        <taxon>Sphingobacterium</taxon>
    </lineage>
</organism>
<dbReference type="RefSeq" id="WP_286652116.1">
    <property type="nucleotide sequence ID" value="NZ_JACAGK010000060.1"/>
</dbReference>
<reference evidence="3" key="2">
    <citation type="journal article" date="2022" name="Sci. Total Environ.">
        <title>Prevalence, transmission, and molecular epidemiology of tet(X)-positive bacteria among humans, animals, and environmental niches in China: An epidemiological, and genomic-based study.</title>
        <authorList>
            <person name="Dong N."/>
            <person name="Zeng Y."/>
            <person name="Cai C."/>
            <person name="Sun C."/>
            <person name="Lu J."/>
            <person name="Liu C."/>
            <person name="Zhou H."/>
            <person name="Sun Q."/>
            <person name="Shu L."/>
            <person name="Wang H."/>
            <person name="Wang Y."/>
            <person name="Wang S."/>
            <person name="Wu C."/>
            <person name="Chan E.W."/>
            <person name="Chen G."/>
            <person name="Shen Z."/>
            <person name="Chen S."/>
            <person name="Zhang R."/>
        </authorList>
    </citation>
    <scope>NUCLEOTIDE SEQUENCE</scope>
    <source>
        <strain evidence="3">R1692</strain>
    </source>
</reference>
<evidence type="ECO:0000256" key="1">
    <source>
        <dbReference type="SAM" id="Phobius"/>
    </source>
</evidence>
<proteinExistence type="predicted"/>
<accession>A0ABT7NRS2</accession>
<dbReference type="Pfam" id="PF18917">
    <property type="entry name" value="LiaI-LiaF-like_TM1"/>
    <property type="match status" value="1"/>
</dbReference>
<comment type="caution">
    <text evidence="3">The sequence shown here is derived from an EMBL/GenBank/DDBJ whole genome shotgun (WGS) entry which is preliminary data.</text>
</comment>
<keyword evidence="1" id="KW-0812">Transmembrane</keyword>
<keyword evidence="1" id="KW-0472">Membrane</keyword>
<feature type="domain" description="LiaI-LiaF-like transmembrane region" evidence="2">
    <location>
        <begin position="7"/>
        <end position="49"/>
    </location>
</feature>
<evidence type="ECO:0000313" key="4">
    <source>
        <dbReference type="Proteomes" id="UP001170954"/>
    </source>
</evidence>
<gene>
    <name evidence="3" type="ORF">HX018_16695</name>
</gene>
<evidence type="ECO:0000313" key="3">
    <source>
        <dbReference type="EMBL" id="MDM1049879.1"/>
    </source>
</evidence>
<dbReference type="EMBL" id="JACAGK010000060">
    <property type="protein sequence ID" value="MDM1049879.1"/>
    <property type="molecule type" value="Genomic_DNA"/>
</dbReference>
<feature type="transmembrane region" description="Helical" evidence="1">
    <location>
        <begin position="30"/>
        <end position="49"/>
    </location>
</feature>
<name>A0ABT7NRS2_9SPHI</name>